<evidence type="ECO:0000313" key="1">
    <source>
        <dbReference type="EMBL" id="KAF5322227.1"/>
    </source>
</evidence>
<evidence type="ECO:0000313" key="2">
    <source>
        <dbReference type="Proteomes" id="UP000567179"/>
    </source>
</evidence>
<reference evidence="1 2" key="1">
    <citation type="journal article" date="2020" name="ISME J.">
        <title>Uncovering the hidden diversity of litter-decomposition mechanisms in mushroom-forming fungi.</title>
        <authorList>
            <person name="Floudas D."/>
            <person name="Bentzer J."/>
            <person name="Ahren D."/>
            <person name="Johansson T."/>
            <person name="Persson P."/>
            <person name="Tunlid A."/>
        </authorList>
    </citation>
    <scope>NUCLEOTIDE SEQUENCE [LARGE SCALE GENOMIC DNA]</scope>
    <source>
        <strain evidence="1 2">CBS 101986</strain>
    </source>
</reference>
<dbReference type="EMBL" id="JAACJJ010000028">
    <property type="protein sequence ID" value="KAF5322227.1"/>
    <property type="molecule type" value="Genomic_DNA"/>
</dbReference>
<dbReference type="Proteomes" id="UP000567179">
    <property type="component" value="Unassembled WGS sequence"/>
</dbReference>
<name>A0A8H5F3J7_9AGAR</name>
<dbReference type="AlphaFoldDB" id="A0A8H5F3J7"/>
<protein>
    <submittedName>
        <fullName evidence="1">Uncharacterized protein</fullName>
    </submittedName>
</protein>
<sequence length="71" mass="7935">MEGRSTYPYGAVVGPKCLPFLSNGRSSPKVYWSPQHPSPLAPLFDFFLETYREQPPATIPDRKPSFCGSDD</sequence>
<comment type="caution">
    <text evidence="1">The sequence shown here is derived from an EMBL/GenBank/DDBJ whole genome shotgun (WGS) entry which is preliminary data.</text>
</comment>
<gene>
    <name evidence="1" type="ORF">D9619_001449</name>
</gene>
<keyword evidence="2" id="KW-1185">Reference proteome</keyword>
<accession>A0A8H5F3J7</accession>
<organism evidence="1 2">
    <name type="scientific">Psilocybe cf. subviscida</name>
    <dbReference type="NCBI Taxonomy" id="2480587"/>
    <lineage>
        <taxon>Eukaryota</taxon>
        <taxon>Fungi</taxon>
        <taxon>Dikarya</taxon>
        <taxon>Basidiomycota</taxon>
        <taxon>Agaricomycotina</taxon>
        <taxon>Agaricomycetes</taxon>
        <taxon>Agaricomycetidae</taxon>
        <taxon>Agaricales</taxon>
        <taxon>Agaricineae</taxon>
        <taxon>Strophariaceae</taxon>
        <taxon>Psilocybe</taxon>
    </lineage>
</organism>
<proteinExistence type="predicted"/>